<evidence type="ECO:0000313" key="4">
    <source>
        <dbReference type="EMBL" id="CAD8868925.1"/>
    </source>
</evidence>
<dbReference type="AlphaFoldDB" id="A0A7S1FIV0"/>
<evidence type="ECO:0000256" key="3">
    <source>
        <dbReference type="SAM" id="SignalP"/>
    </source>
</evidence>
<feature type="compositionally biased region" description="Basic and acidic residues" evidence="1">
    <location>
        <begin position="32"/>
        <end position="41"/>
    </location>
</feature>
<gene>
    <name evidence="4" type="ORF">NSCI0253_LOCUS43281</name>
</gene>
<keyword evidence="2" id="KW-0472">Membrane</keyword>
<feature type="transmembrane region" description="Helical" evidence="2">
    <location>
        <begin position="291"/>
        <end position="311"/>
    </location>
</feature>
<feature type="compositionally biased region" description="Low complexity" evidence="1">
    <location>
        <begin position="21"/>
        <end position="31"/>
    </location>
</feature>
<feature type="chain" id="PRO_5030588327" evidence="3">
    <location>
        <begin position="24"/>
        <end position="590"/>
    </location>
</feature>
<dbReference type="EMBL" id="HBFQ01061130">
    <property type="protein sequence ID" value="CAD8868925.1"/>
    <property type="molecule type" value="Transcribed_RNA"/>
</dbReference>
<organism evidence="4">
    <name type="scientific">Noctiluca scintillans</name>
    <name type="common">Sea sparkle</name>
    <name type="synonym">Red tide dinoflagellate</name>
    <dbReference type="NCBI Taxonomy" id="2966"/>
    <lineage>
        <taxon>Eukaryota</taxon>
        <taxon>Sar</taxon>
        <taxon>Alveolata</taxon>
        <taxon>Dinophyceae</taxon>
        <taxon>Noctilucales</taxon>
        <taxon>Noctilucaceae</taxon>
        <taxon>Noctiluca</taxon>
    </lineage>
</organism>
<evidence type="ECO:0000256" key="1">
    <source>
        <dbReference type="SAM" id="MobiDB-lite"/>
    </source>
</evidence>
<proteinExistence type="predicted"/>
<name>A0A7S1FIV0_NOCSC</name>
<keyword evidence="3" id="KW-0732">Signal</keyword>
<reference evidence="4" key="1">
    <citation type="submission" date="2021-01" db="EMBL/GenBank/DDBJ databases">
        <authorList>
            <person name="Corre E."/>
            <person name="Pelletier E."/>
            <person name="Niang G."/>
            <person name="Scheremetjew M."/>
            <person name="Finn R."/>
            <person name="Kale V."/>
            <person name="Holt S."/>
            <person name="Cochrane G."/>
            <person name="Meng A."/>
            <person name="Brown T."/>
            <person name="Cohen L."/>
        </authorList>
    </citation>
    <scope>NUCLEOTIDE SEQUENCE</scope>
</reference>
<feature type="region of interest" description="Disordered" evidence="1">
    <location>
        <begin position="21"/>
        <end position="89"/>
    </location>
</feature>
<sequence>MVSRGGPLLFLFILVSRPWHVSSESGSSKGISVEKAEKREEREEEEELSNFLFSEHVKKEAGSVVSEDSQKADDENPDSEEDLNKNDHDDKLTDCLQVCVAEAELAEGDVTAHAEEDSLGDAEQDFSEVDLAIGCCLVGAVVMIMVMFWFVNNDDPDFRYYTWMTISLTTSIFVSVFSYDCIKGLIEYMIRGQSRSIFILASLGQTVMYFTFMQAVVWYESGMWDEKIFDSTKLKIQDQVEVPYSIPEQIEDRKSKMRCWAAIGAHMAAFASINVGGYFQHGAMFRGRPLLCFAIIPVFYFGHTTVCRFCFWLRCLEEEDLDEINTYEAPCDSDDDRTANTGFLYLDQRQHAERWARENFSSTIDEAECDIPALCVSFLLMQAIRFNVSGVMPNNLGVEIGDHVHARWENGVLMAVCVGCIVLLTVFVFCRNMYNWEGHIKRMLDVLEGTCAMMVAWGILFYFKWEIRRSFPEAGDPNTNASRVILATMVTFLSFFSIYVLDKLADMDCTGEITDKAIYRVIESFGILTGFSWEQAFDGGTEAIAWFTRAYLEPAFTETILALIVALIVLPAWRRYILSKVLSLQATAPS</sequence>
<feature type="transmembrane region" description="Helical" evidence="2">
    <location>
        <begin position="555"/>
        <end position="573"/>
    </location>
</feature>
<feature type="transmembrane region" description="Helical" evidence="2">
    <location>
        <begin position="446"/>
        <end position="463"/>
    </location>
</feature>
<accession>A0A7S1FIV0</accession>
<feature type="signal peptide" evidence="3">
    <location>
        <begin position="1"/>
        <end position="23"/>
    </location>
</feature>
<feature type="transmembrane region" description="Helical" evidence="2">
    <location>
        <begin position="412"/>
        <end position="434"/>
    </location>
</feature>
<feature type="transmembrane region" description="Helical" evidence="2">
    <location>
        <begin position="197"/>
        <end position="219"/>
    </location>
</feature>
<keyword evidence="2" id="KW-1133">Transmembrane helix</keyword>
<feature type="transmembrane region" description="Helical" evidence="2">
    <location>
        <begin position="131"/>
        <end position="151"/>
    </location>
</feature>
<protein>
    <submittedName>
        <fullName evidence="4">Uncharacterized protein</fullName>
    </submittedName>
</protein>
<feature type="transmembrane region" description="Helical" evidence="2">
    <location>
        <begin position="259"/>
        <end position="279"/>
    </location>
</feature>
<evidence type="ECO:0000256" key="2">
    <source>
        <dbReference type="SAM" id="Phobius"/>
    </source>
</evidence>
<keyword evidence="2" id="KW-0812">Transmembrane</keyword>
<feature type="transmembrane region" description="Helical" evidence="2">
    <location>
        <begin position="484"/>
        <end position="501"/>
    </location>
</feature>
<feature type="transmembrane region" description="Helical" evidence="2">
    <location>
        <begin position="158"/>
        <end position="177"/>
    </location>
</feature>